<proteinExistence type="predicted"/>
<reference evidence="1" key="1">
    <citation type="journal article" date="2015" name="Nature">
        <title>Complex archaea that bridge the gap between prokaryotes and eukaryotes.</title>
        <authorList>
            <person name="Spang A."/>
            <person name="Saw J.H."/>
            <person name="Jorgensen S.L."/>
            <person name="Zaremba-Niedzwiedzka K."/>
            <person name="Martijn J."/>
            <person name="Lind A.E."/>
            <person name="van Eijk R."/>
            <person name="Schleper C."/>
            <person name="Guy L."/>
            <person name="Ettema T.J."/>
        </authorList>
    </citation>
    <scope>NUCLEOTIDE SEQUENCE</scope>
</reference>
<sequence length="72" mass="8502">MAIENDTIEQRKPEISFEFEGEDSTLFRYTRSNITPFQLVIIIETLRTVVEAEMAIWHQESIEIVQEDEVIE</sequence>
<protein>
    <submittedName>
        <fullName evidence="1">Uncharacterized protein</fullName>
    </submittedName>
</protein>
<accession>A0A0F9QSI2</accession>
<organism evidence="1">
    <name type="scientific">marine sediment metagenome</name>
    <dbReference type="NCBI Taxonomy" id="412755"/>
    <lineage>
        <taxon>unclassified sequences</taxon>
        <taxon>metagenomes</taxon>
        <taxon>ecological metagenomes</taxon>
    </lineage>
</organism>
<name>A0A0F9QSI2_9ZZZZ</name>
<dbReference type="AlphaFoldDB" id="A0A0F9QSI2"/>
<evidence type="ECO:0000313" key="1">
    <source>
        <dbReference type="EMBL" id="KKN39932.1"/>
    </source>
</evidence>
<dbReference type="EMBL" id="LAZR01001735">
    <property type="protein sequence ID" value="KKN39932.1"/>
    <property type="molecule type" value="Genomic_DNA"/>
</dbReference>
<comment type="caution">
    <text evidence="1">The sequence shown here is derived from an EMBL/GenBank/DDBJ whole genome shotgun (WGS) entry which is preliminary data.</text>
</comment>
<gene>
    <name evidence="1" type="ORF">LCGC14_0738380</name>
</gene>